<name>A0A4U6VSS1_SETVI</name>
<proteinExistence type="predicted"/>
<evidence type="ECO:0000256" key="1">
    <source>
        <dbReference type="SAM" id="MobiDB-lite"/>
    </source>
</evidence>
<reference evidence="2" key="1">
    <citation type="submission" date="2019-03" db="EMBL/GenBank/DDBJ databases">
        <title>WGS assembly of Setaria viridis.</title>
        <authorList>
            <person name="Huang P."/>
            <person name="Jenkins J."/>
            <person name="Grimwood J."/>
            <person name="Barry K."/>
            <person name="Healey A."/>
            <person name="Mamidi S."/>
            <person name="Sreedasyam A."/>
            <person name="Shu S."/>
            <person name="Feldman M."/>
            <person name="Wu J."/>
            <person name="Yu Y."/>
            <person name="Chen C."/>
            <person name="Johnson J."/>
            <person name="Rokhsar D."/>
            <person name="Baxter I."/>
            <person name="Schmutz J."/>
            <person name="Brutnell T."/>
            <person name="Kellogg E."/>
        </authorList>
    </citation>
    <scope>NUCLEOTIDE SEQUENCE [LARGE SCALE GENOMIC DNA]</scope>
</reference>
<gene>
    <name evidence="2" type="ORF">SEVIR_3G278600v2</name>
</gene>
<evidence type="ECO:0000313" key="2">
    <source>
        <dbReference type="EMBL" id="TKW27767.1"/>
    </source>
</evidence>
<protein>
    <submittedName>
        <fullName evidence="2">Uncharacterized protein</fullName>
    </submittedName>
</protein>
<feature type="region of interest" description="Disordered" evidence="1">
    <location>
        <begin position="103"/>
        <end position="184"/>
    </location>
</feature>
<evidence type="ECO:0000313" key="3">
    <source>
        <dbReference type="Proteomes" id="UP000298652"/>
    </source>
</evidence>
<dbReference type="EMBL" id="CM016554">
    <property type="protein sequence ID" value="TKW27767.1"/>
    <property type="molecule type" value="Genomic_DNA"/>
</dbReference>
<dbReference type="AlphaFoldDB" id="A0A4U6VSS1"/>
<dbReference type="Gramene" id="TKW27767">
    <property type="protein sequence ID" value="TKW27767"/>
    <property type="gene ID" value="SEVIR_3G278600v2"/>
</dbReference>
<feature type="compositionally biased region" description="Low complexity" evidence="1">
    <location>
        <begin position="172"/>
        <end position="184"/>
    </location>
</feature>
<organism evidence="2 3">
    <name type="scientific">Setaria viridis</name>
    <name type="common">Green bristlegrass</name>
    <name type="synonym">Setaria italica subsp. viridis</name>
    <dbReference type="NCBI Taxonomy" id="4556"/>
    <lineage>
        <taxon>Eukaryota</taxon>
        <taxon>Viridiplantae</taxon>
        <taxon>Streptophyta</taxon>
        <taxon>Embryophyta</taxon>
        <taxon>Tracheophyta</taxon>
        <taxon>Spermatophyta</taxon>
        <taxon>Magnoliopsida</taxon>
        <taxon>Liliopsida</taxon>
        <taxon>Poales</taxon>
        <taxon>Poaceae</taxon>
        <taxon>PACMAD clade</taxon>
        <taxon>Panicoideae</taxon>
        <taxon>Panicodae</taxon>
        <taxon>Paniceae</taxon>
        <taxon>Cenchrinae</taxon>
        <taxon>Setaria</taxon>
    </lineage>
</organism>
<dbReference type="Proteomes" id="UP000298652">
    <property type="component" value="Chromosome 3"/>
</dbReference>
<accession>A0A4U6VSS1</accession>
<keyword evidence="3" id="KW-1185">Reference proteome</keyword>
<sequence>MEELPSCLDRRWSDTSPPPPDGTPHSPFLLLWQVVCHPLPLAGTPIHKHVELQSHCLPHQAITADSLQQRHLTRYQPWARPPLLHRKSLPGDARAVKQETLATFTRSSAPPSPAPPPTQCRIRAPRRARTPPACSDPARRPRQPAAAPLPRPPRPSHDTTASSSCYPRAPRRPAGAAGTPPTAG</sequence>
<feature type="region of interest" description="Disordered" evidence="1">
    <location>
        <begin position="1"/>
        <end position="24"/>
    </location>
</feature>